<keyword evidence="4 9" id="KW-0509">mRNA transport</keyword>
<keyword evidence="7 9" id="KW-0906">Nuclear pore complex</keyword>
<evidence type="ECO:0000256" key="9">
    <source>
        <dbReference type="RuleBase" id="RU365073"/>
    </source>
</evidence>
<dbReference type="GO" id="GO:0006606">
    <property type="term" value="P:protein import into nucleus"/>
    <property type="evidence" value="ECO:0007669"/>
    <property type="project" value="TreeGrafter"/>
</dbReference>
<comment type="subunit">
    <text evidence="9">Component of the nuclear pore complex (NPC).</text>
</comment>
<proteinExistence type="inferred from homology"/>
<dbReference type="GO" id="GO:0045893">
    <property type="term" value="P:positive regulation of DNA-templated transcription"/>
    <property type="evidence" value="ECO:0007669"/>
    <property type="project" value="TreeGrafter"/>
</dbReference>
<evidence type="ECO:0000313" key="10">
    <source>
        <dbReference type="EMBL" id="GFR51570.1"/>
    </source>
</evidence>
<keyword evidence="9" id="KW-0472">Membrane</keyword>
<accession>A0AAD3E0R7</accession>
<dbReference type="PANTHER" id="PTHR13373:SF21">
    <property type="entry name" value="NUCLEAR PORE COMPLEX PROTEIN NUP85"/>
    <property type="match status" value="1"/>
</dbReference>
<evidence type="ECO:0000256" key="3">
    <source>
        <dbReference type="ARBA" id="ARBA00022448"/>
    </source>
</evidence>
<protein>
    <recommendedName>
        <fullName evidence="9">Nuclear pore complex protein Nup85</fullName>
    </recommendedName>
</protein>
<evidence type="ECO:0000256" key="4">
    <source>
        <dbReference type="ARBA" id="ARBA00022816"/>
    </source>
</evidence>
<dbReference type="AlphaFoldDB" id="A0AAD3E0R7"/>
<evidence type="ECO:0000256" key="6">
    <source>
        <dbReference type="ARBA" id="ARBA00023010"/>
    </source>
</evidence>
<comment type="function">
    <text evidence="9">Functions as a component of the nuclear pore complex (NPC).</text>
</comment>
<comment type="caution">
    <text evidence="10">The sequence shown here is derived from an EMBL/GenBank/DDBJ whole genome shotgun (WGS) entry which is preliminary data.</text>
</comment>
<feature type="non-terminal residue" evidence="10">
    <location>
        <position position="413"/>
    </location>
</feature>
<sequence>MSSDGPAFTAPISRGSRLHFSWGLGTELRLLDIQNPATQQGGDGGQLMQVSWGQVSSSHRIISFATAEQYAEVQRSRLSGARDDAHLARVASYARAVREQLMSLRDDPDDGGYSQLEAALWQLLEVFLVDLPRHEGNLGEDLVAWLGAHADALAGITEQQGISSRLEELCGSPSAAAQPDYWPLLTRLVALGRTREALQLLDCHEAKQAAGGALQQPGIRAQLELLDCLHVLLKRLPRLAPSAGRDPTSRAYGSLAEYSTAREVWLREAGDIAAAEELFTVAGAASRRTAEGVRAVLRVLLGDPAALRAATSDWLEGAAAEIVHRQYGSAAAGGGGGGGCGIVGGNQLRALLCDVRASREPEEASGLLDLLWSLLEALCEADVAGVVSVLSTSGVASPWLMAHCMELAAAYPG</sequence>
<evidence type="ECO:0000313" key="11">
    <source>
        <dbReference type="Proteomes" id="UP001054857"/>
    </source>
</evidence>
<evidence type="ECO:0000256" key="7">
    <source>
        <dbReference type="ARBA" id="ARBA00023132"/>
    </source>
</evidence>
<dbReference type="PANTHER" id="PTHR13373">
    <property type="entry name" value="FROUNT PROTEIN-RELATED"/>
    <property type="match status" value="1"/>
</dbReference>
<dbReference type="GO" id="GO:0006406">
    <property type="term" value="P:mRNA export from nucleus"/>
    <property type="evidence" value="ECO:0007669"/>
    <property type="project" value="TreeGrafter"/>
</dbReference>
<dbReference type="GO" id="GO:0017056">
    <property type="term" value="F:structural constituent of nuclear pore"/>
    <property type="evidence" value="ECO:0007669"/>
    <property type="project" value="TreeGrafter"/>
</dbReference>
<reference evidence="10 11" key="1">
    <citation type="journal article" date="2021" name="Sci. Rep.">
        <title>Genome sequencing of the multicellular alga Astrephomene provides insights into convergent evolution of germ-soma differentiation.</title>
        <authorList>
            <person name="Yamashita S."/>
            <person name="Yamamoto K."/>
            <person name="Matsuzaki R."/>
            <person name="Suzuki S."/>
            <person name="Yamaguchi H."/>
            <person name="Hirooka S."/>
            <person name="Minakuchi Y."/>
            <person name="Miyagishima S."/>
            <person name="Kawachi M."/>
            <person name="Toyoda A."/>
            <person name="Nozaki H."/>
        </authorList>
    </citation>
    <scope>NUCLEOTIDE SEQUENCE [LARGE SCALE GENOMIC DNA]</scope>
    <source>
        <strain evidence="10 11">NIES-4017</strain>
    </source>
</reference>
<organism evidence="10 11">
    <name type="scientific">Astrephomene gubernaculifera</name>
    <dbReference type="NCBI Taxonomy" id="47775"/>
    <lineage>
        <taxon>Eukaryota</taxon>
        <taxon>Viridiplantae</taxon>
        <taxon>Chlorophyta</taxon>
        <taxon>core chlorophytes</taxon>
        <taxon>Chlorophyceae</taxon>
        <taxon>CS clade</taxon>
        <taxon>Chlamydomonadales</taxon>
        <taxon>Astrephomenaceae</taxon>
        <taxon>Astrephomene</taxon>
    </lineage>
</organism>
<dbReference type="InterPro" id="IPR011502">
    <property type="entry name" value="Nucleoporin_Nup85"/>
</dbReference>
<dbReference type="GO" id="GO:0031080">
    <property type="term" value="C:nuclear pore outer ring"/>
    <property type="evidence" value="ECO:0007669"/>
    <property type="project" value="TreeGrafter"/>
</dbReference>
<keyword evidence="8 9" id="KW-0539">Nucleus</keyword>
<comment type="subcellular location">
    <subcellularLocation>
        <location evidence="1 9">Nucleus</location>
        <location evidence="1 9">Nuclear pore complex</location>
    </subcellularLocation>
</comment>
<keyword evidence="11" id="KW-1185">Reference proteome</keyword>
<keyword evidence="6 9" id="KW-0811">Translocation</keyword>
<name>A0AAD3E0R7_9CHLO</name>
<dbReference type="Proteomes" id="UP001054857">
    <property type="component" value="Unassembled WGS sequence"/>
</dbReference>
<evidence type="ECO:0000256" key="8">
    <source>
        <dbReference type="ARBA" id="ARBA00023242"/>
    </source>
</evidence>
<dbReference type="GO" id="GO:0031965">
    <property type="term" value="C:nuclear membrane"/>
    <property type="evidence" value="ECO:0007669"/>
    <property type="project" value="UniProtKB-UniRule"/>
</dbReference>
<evidence type="ECO:0000256" key="1">
    <source>
        <dbReference type="ARBA" id="ARBA00004567"/>
    </source>
</evidence>
<gene>
    <name evidence="10" type="ORF">Agub_g13906</name>
</gene>
<evidence type="ECO:0000256" key="5">
    <source>
        <dbReference type="ARBA" id="ARBA00022927"/>
    </source>
</evidence>
<evidence type="ECO:0000256" key="2">
    <source>
        <dbReference type="ARBA" id="ARBA00005573"/>
    </source>
</evidence>
<dbReference type="Pfam" id="PF07575">
    <property type="entry name" value="Nucleopor_Nup85"/>
    <property type="match status" value="1"/>
</dbReference>
<comment type="similarity">
    <text evidence="2 9">Belongs to the nucleoporin Nup85 family.</text>
</comment>
<keyword evidence="5 9" id="KW-0653">Protein transport</keyword>
<dbReference type="EMBL" id="BMAR01000051">
    <property type="protein sequence ID" value="GFR51570.1"/>
    <property type="molecule type" value="Genomic_DNA"/>
</dbReference>
<keyword evidence="3 9" id="KW-0813">Transport</keyword>